<name>A0ABR6RGQ0_9BURK</name>
<sequence length="402" mass="45795">MGVARDYGKCTVCEFKFIIRIGVGVESKCTHTFDCPNCFTPISVDLVTGKPGQAWVEALENIEIIDQDLEIDTFINLHPAFAFRADEYHSRFAFASMHHTKLTFGKMRMVPGKFQDFATQFEIPETAKLWQTVRNVISLATKSDPANVLQKQISAYESARKKYNPQFTCTTTFKCIASFFDDIFYPAIGNLRQPLRSFVRSEREAHPAEIEKFSEYYRNEIQATALDRYLAIFSDYFRLFDQFRQVLTHVRVGSEDVDDLIVGSKRFDEIKLYYGQAYETLTSSYTTLACLNNISAGRSFDQFKSMSLTKYIKDIEKAKKSNPFSDVPTLFSFAAFDNSSLRNGSHHASIWREGDLIKFRSGGTGAENDISYSRYLHICNGITISIAALFLVELEIFSTIAL</sequence>
<proteinExistence type="predicted"/>
<keyword evidence="2" id="KW-1185">Reference proteome</keyword>
<organism evidence="1 2">
    <name type="scientific">Comamonas odontotermitis</name>
    <dbReference type="NCBI Taxonomy" id="379895"/>
    <lineage>
        <taxon>Bacteria</taxon>
        <taxon>Pseudomonadati</taxon>
        <taxon>Pseudomonadota</taxon>
        <taxon>Betaproteobacteria</taxon>
        <taxon>Burkholderiales</taxon>
        <taxon>Comamonadaceae</taxon>
        <taxon>Comamonas</taxon>
    </lineage>
</organism>
<gene>
    <name evidence="1" type="ORF">HNP33_002411</name>
</gene>
<dbReference type="EMBL" id="JACHKZ010000013">
    <property type="protein sequence ID" value="MBB6578330.1"/>
    <property type="molecule type" value="Genomic_DNA"/>
</dbReference>
<dbReference type="RefSeq" id="WP_184708540.1">
    <property type="nucleotide sequence ID" value="NZ_JACHKZ010000013.1"/>
</dbReference>
<evidence type="ECO:0000313" key="1">
    <source>
        <dbReference type="EMBL" id="MBB6578330.1"/>
    </source>
</evidence>
<evidence type="ECO:0000313" key="2">
    <source>
        <dbReference type="Proteomes" id="UP000562492"/>
    </source>
</evidence>
<accession>A0ABR6RGQ0</accession>
<reference evidence="1 2" key="1">
    <citation type="submission" date="2020-08" db="EMBL/GenBank/DDBJ databases">
        <title>Functional genomics of gut bacteria from endangered species of beetles.</title>
        <authorList>
            <person name="Carlos-Shanley C."/>
        </authorList>
    </citation>
    <scope>NUCLEOTIDE SEQUENCE [LARGE SCALE GENOMIC DNA]</scope>
    <source>
        <strain evidence="1 2">S00124</strain>
    </source>
</reference>
<protein>
    <submittedName>
        <fullName evidence="1">Uncharacterized protein</fullName>
    </submittedName>
</protein>
<dbReference type="Proteomes" id="UP000562492">
    <property type="component" value="Unassembled WGS sequence"/>
</dbReference>
<comment type="caution">
    <text evidence="1">The sequence shown here is derived from an EMBL/GenBank/DDBJ whole genome shotgun (WGS) entry which is preliminary data.</text>
</comment>